<evidence type="ECO:0000256" key="5">
    <source>
        <dbReference type="ARBA" id="ARBA00022741"/>
    </source>
</evidence>
<dbReference type="GO" id="GO:0005471">
    <property type="term" value="F:ATP:ADP antiporter activity"/>
    <property type="evidence" value="ECO:0007669"/>
    <property type="project" value="InterPro"/>
</dbReference>
<dbReference type="GO" id="GO:0016020">
    <property type="term" value="C:membrane"/>
    <property type="evidence" value="ECO:0007669"/>
    <property type="project" value="UniProtKB-SubCell"/>
</dbReference>
<comment type="similarity">
    <text evidence="2 9">Belongs to the ADP/ATP translocase tlc family.</text>
</comment>
<feature type="transmembrane region" description="Helical" evidence="9">
    <location>
        <begin position="407"/>
        <end position="429"/>
    </location>
</feature>
<accession>A0A6V1LEJ0</accession>
<dbReference type="PANTHER" id="PTHR31187">
    <property type="match status" value="1"/>
</dbReference>
<feature type="transmembrane region" description="Helical" evidence="9">
    <location>
        <begin position="118"/>
        <end position="135"/>
    </location>
</feature>
<dbReference type="NCBIfam" id="TIGR00769">
    <property type="entry name" value="AAA"/>
    <property type="match status" value="1"/>
</dbReference>
<dbReference type="AlphaFoldDB" id="A0A6V1LEJ0"/>
<feature type="transmembrane region" description="Helical" evidence="9">
    <location>
        <begin position="147"/>
        <end position="166"/>
    </location>
</feature>
<dbReference type="InterPro" id="IPR004667">
    <property type="entry name" value="ADP_ATP_car_bac_type"/>
</dbReference>
<keyword evidence="3 9" id="KW-0813">Transport</keyword>
<feature type="transmembrane region" description="Helical" evidence="9">
    <location>
        <begin position="203"/>
        <end position="225"/>
    </location>
</feature>
<feature type="transmembrane region" description="Helical" evidence="9">
    <location>
        <begin position="507"/>
        <end position="536"/>
    </location>
</feature>
<evidence type="ECO:0000256" key="10">
    <source>
        <dbReference type="SAM" id="SignalP"/>
    </source>
</evidence>
<evidence type="ECO:0000256" key="9">
    <source>
        <dbReference type="RuleBase" id="RU363121"/>
    </source>
</evidence>
<dbReference type="Pfam" id="PF03219">
    <property type="entry name" value="TLC"/>
    <property type="match status" value="1"/>
</dbReference>
<feature type="transmembrane region" description="Helical" evidence="9">
    <location>
        <begin position="276"/>
        <end position="295"/>
    </location>
</feature>
<evidence type="ECO:0000256" key="3">
    <source>
        <dbReference type="ARBA" id="ARBA00022448"/>
    </source>
</evidence>
<name>A0A6V1LEJ0_HETAK</name>
<dbReference type="PANTHER" id="PTHR31187:SF1">
    <property type="entry name" value="ADP,ATP CARRIER PROTEIN 1"/>
    <property type="match status" value="1"/>
</dbReference>
<proteinExistence type="inferred from homology"/>
<keyword evidence="4 9" id="KW-0812">Transmembrane</keyword>
<gene>
    <name evidence="11" type="ORF">HAKA00212_LOCUS15530</name>
</gene>
<feature type="transmembrane region" description="Helical" evidence="9">
    <location>
        <begin position="375"/>
        <end position="395"/>
    </location>
</feature>
<feature type="transmembrane region" description="Helical" evidence="9">
    <location>
        <begin position="435"/>
        <end position="457"/>
    </location>
</feature>
<organism evidence="11">
    <name type="scientific">Heterosigma akashiwo</name>
    <name type="common">Chromophytic alga</name>
    <name type="synonym">Heterosigma carterae</name>
    <dbReference type="NCBI Taxonomy" id="2829"/>
    <lineage>
        <taxon>Eukaryota</taxon>
        <taxon>Sar</taxon>
        <taxon>Stramenopiles</taxon>
        <taxon>Ochrophyta</taxon>
        <taxon>Raphidophyceae</taxon>
        <taxon>Chattonellales</taxon>
        <taxon>Chattonellaceae</taxon>
        <taxon>Heterosigma</taxon>
    </lineage>
</organism>
<evidence type="ECO:0000256" key="4">
    <source>
        <dbReference type="ARBA" id="ARBA00022692"/>
    </source>
</evidence>
<evidence type="ECO:0000256" key="7">
    <source>
        <dbReference type="ARBA" id="ARBA00022989"/>
    </source>
</evidence>
<comment type="subcellular location">
    <subcellularLocation>
        <location evidence="1 9">Membrane</location>
        <topology evidence="1 9">Multi-pass membrane protein</topology>
    </subcellularLocation>
</comment>
<evidence type="ECO:0000256" key="1">
    <source>
        <dbReference type="ARBA" id="ARBA00004141"/>
    </source>
</evidence>
<feature type="transmembrane region" description="Helical" evidence="9">
    <location>
        <begin position="178"/>
        <end position="197"/>
    </location>
</feature>
<protein>
    <recommendedName>
        <fullName evidence="9">ADP,ATP carrier protein</fullName>
    </recommendedName>
</protein>
<keyword evidence="7 9" id="KW-1133">Transmembrane helix</keyword>
<feature type="transmembrane region" description="Helical" evidence="9">
    <location>
        <begin position="237"/>
        <end position="256"/>
    </location>
</feature>
<dbReference type="GO" id="GO:0005524">
    <property type="term" value="F:ATP binding"/>
    <property type="evidence" value="ECO:0007669"/>
    <property type="project" value="UniProtKB-KW"/>
</dbReference>
<evidence type="ECO:0000256" key="6">
    <source>
        <dbReference type="ARBA" id="ARBA00022840"/>
    </source>
</evidence>
<evidence type="ECO:0000313" key="11">
    <source>
        <dbReference type="EMBL" id="CAE0636763.1"/>
    </source>
</evidence>
<evidence type="ECO:0000256" key="2">
    <source>
        <dbReference type="ARBA" id="ARBA00007127"/>
    </source>
</evidence>
<feature type="signal peptide" evidence="10">
    <location>
        <begin position="1"/>
        <end position="21"/>
    </location>
</feature>
<reference evidence="11" key="1">
    <citation type="submission" date="2021-01" db="EMBL/GenBank/DDBJ databases">
        <authorList>
            <person name="Corre E."/>
            <person name="Pelletier E."/>
            <person name="Niang G."/>
            <person name="Scheremetjew M."/>
            <person name="Finn R."/>
            <person name="Kale V."/>
            <person name="Holt S."/>
            <person name="Cochrane G."/>
            <person name="Meng A."/>
            <person name="Brown T."/>
            <person name="Cohen L."/>
        </authorList>
    </citation>
    <scope>NUCLEOTIDE SEQUENCE</scope>
    <source>
        <strain evidence="11">CCMP3107</strain>
    </source>
</reference>
<feature type="transmembrane region" description="Helical" evidence="9">
    <location>
        <begin position="337"/>
        <end position="355"/>
    </location>
</feature>
<feature type="transmembrane region" description="Helical" evidence="9">
    <location>
        <begin position="80"/>
        <end position="97"/>
    </location>
</feature>
<sequence>MGVKTIFVLLVVAILCYSTQASNLPDGKKSAYAPSLKTATTPKLFTHDLTARGGGEASEQLTFMQKLKAQLPTKAEKKKILPLGLMFFLILFNYTILRDTKDVLVVTAPASGAEIIPFLKTYVNLPGAILFTILYSWMNNRMNPVHVFYWTILPFVAFFGAFSLFIYPARDLLHPNAFADWLTDLLPAGFMPLIAIVRNWTYALFYTMAELWGSVVVSVLFWGFSNEVTSVAEAKKYYPLFGMGANVALIFSGQYVKLVSKLREGMPEGVDKWGVSLKLLTGAVVLFGLCICGIFNHMQKNVVTDPECVSELRKPKSKASTSMSLGESAKYLASSPYIRYLALLVISYGMSINIVEVTWKGKLKAQYPDPNGYSAFMGNFSTATGTITLFMMILGRFIFQKFGWGTAALVTPTVLFITGGLFFSLILFGDFFKPLLDALGTTPLFAAVIAGAAQNILSKSSKYSLFDPCKEMAYIPLDAEQRVKGKAAVDVIGNPLGKSGGSFVQQFMIFAFGSLAASTPYLAIVLVAIVSMWIYAAKALNKLFIEAMAKSDRA</sequence>
<dbReference type="EMBL" id="HBIU01033786">
    <property type="protein sequence ID" value="CAE0636763.1"/>
    <property type="molecule type" value="Transcribed_RNA"/>
</dbReference>
<keyword evidence="6 9" id="KW-0067">ATP-binding</keyword>
<keyword evidence="8 9" id="KW-0472">Membrane</keyword>
<keyword evidence="10" id="KW-0732">Signal</keyword>
<feature type="chain" id="PRO_5030160709" description="ADP,ATP carrier protein" evidence="10">
    <location>
        <begin position="22"/>
        <end position="554"/>
    </location>
</feature>
<keyword evidence="5 9" id="KW-0547">Nucleotide-binding</keyword>
<evidence type="ECO:0000256" key="8">
    <source>
        <dbReference type="ARBA" id="ARBA00023136"/>
    </source>
</evidence>